<dbReference type="Gene3D" id="3.30.450.20">
    <property type="entry name" value="PAS domain"/>
    <property type="match status" value="1"/>
</dbReference>
<keyword evidence="5" id="KW-0812">Transmembrane</keyword>
<keyword evidence="5" id="KW-1133">Transmembrane helix</keyword>
<dbReference type="SMART" id="SM00387">
    <property type="entry name" value="HATPase_c"/>
    <property type="match status" value="1"/>
</dbReference>
<dbReference type="PROSITE" id="PS50109">
    <property type="entry name" value="HIS_KIN"/>
    <property type="match status" value="1"/>
</dbReference>
<protein>
    <recommendedName>
        <fullName evidence="2">histidine kinase</fullName>
        <ecNumber evidence="2">2.7.13.3</ecNumber>
    </recommendedName>
</protein>
<dbReference type="InterPro" id="IPR036097">
    <property type="entry name" value="HisK_dim/P_sf"/>
</dbReference>
<dbReference type="STRING" id="1123010.SAMN02745724_00708"/>
<dbReference type="AlphaFoldDB" id="A0A1I1FNW8"/>
<dbReference type="Gene3D" id="6.10.340.10">
    <property type="match status" value="1"/>
</dbReference>
<evidence type="ECO:0000313" key="7">
    <source>
        <dbReference type="EMBL" id="SFC00981.1"/>
    </source>
</evidence>
<dbReference type="InterPro" id="IPR003594">
    <property type="entry name" value="HATPase_dom"/>
</dbReference>
<feature type="coiled-coil region" evidence="4">
    <location>
        <begin position="239"/>
        <end position="266"/>
    </location>
</feature>
<keyword evidence="3" id="KW-0597">Phosphoprotein</keyword>
<evidence type="ECO:0000256" key="3">
    <source>
        <dbReference type="ARBA" id="ARBA00022553"/>
    </source>
</evidence>
<dbReference type="InterPro" id="IPR036890">
    <property type="entry name" value="HATPase_C_sf"/>
</dbReference>
<keyword evidence="7" id="KW-0808">Transferase</keyword>
<dbReference type="RefSeq" id="WP_091979987.1">
    <property type="nucleotide sequence ID" value="NZ_FOLO01000003.1"/>
</dbReference>
<feature type="transmembrane region" description="Helical" evidence="5">
    <location>
        <begin position="176"/>
        <end position="196"/>
    </location>
</feature>
<gene>
    <name evidence="7" type="ORF">SAMN02745724_00708</name>
</gene>
<dbReference type="SUPFAM" id="SSF55874">
    <property type="entry name" value="ATPase domain of HSP90 chaperone/DNA topoisomerase II/histidine kinase"/>
    <property type="match status" value="1"/>
</dbReference>
<name>A0A1I1FNW8_9GAMM</name>
<keyword evidence="7" id="KW-0418">Kinase</keyword>
<organism evidence="7 8">
    <name type="scientific">Pseudoalteromonas denitrificans DSM 6059</name>
    <dbReference type="NCBI Taxonomy" id="1123010"/>
    <lineage>
        <taxon>Bacteria</taxon>
        <taxon>Pseudomonadati</taxon>
        <taxon>Pseudomonadota</taxon>
        <taxon>Gammaproteobacteria</taxon>
        <taxon>Alteromonadales</taxon>
        <taxon>Pseudoalteromonadaceae</taxon>
        <taxon>Pseudoalteromonas</taxon>
    </lineage>
</organism>
<feature type="domain" description="Histidine kinase" evidence="6">
    <location>
        <begin position="401"/>
        <end position="637"/>
    </location>
</feature>
<dbReference type="PROSITE" id="PS51257">
    <property type="entry name" value="PROKAR_LIPOPROTEIN"/>
    <property type="match status" value="1"/>
</dbReference>
<dbReference type="Pfam" id="PF02518">
    <property type="entry name" value="HATPase_c"/>
    <property type="match status" value="1"/>
</dbReference>
<evidence type="ECO:0000256" key="1">
    <source>
        <dbReference type="ARBA" id="ARBA00000085"/>
    </source>
</evidence>
<evidence type="ECO:0000256" key="4">
    <source>
        <dbReference type="SAM" id="Coils"/>
    </source>
</evidence>
<dbReference type="InterPro" id="IPR005467">
    <property type="entry name" value="His_kinase_dom"/>
</dbReference>
<dbReference type="Gene3D" id="3.30.565.10">
    <property type="entry name" value="Histidine kinase-like ATPase, C-terminal domain"/>
    <property type="match status" value="1"/>
</dbReference>
<dbReference type="SUPFAM" id="SSF47384">
    <property type="entry name" value="Homodimeric domain of signal transducing histidine kinase"/>
    <property type="match status" value="1"/>
</dbReference>
<dbReference type="OrthoDB" id="9808408at2"/>
<comment type="catalytic activity">
    <reaction evidence="1">
        <text>ATP + protein L-histidine = ADP + protein N-phospho-L-histidine.</text>
        <dbReference type="EC" id="2.7.13.3"/>
    </reaction>
</comment>
<dbReference type="PRINTS" id="PR00344">
    <property type="entry name" value="BCTRLSENSOR"/>
</dbReference>
<keyword evidence="4" id="KW-0175">Coiled coil</keyword>
<dbReference type="GO" id="GO:0000155">
    <property type="term" value="F:phosphorelay sensor kinase activity"/>
    <property type="evidence" value="ECO:0007669"/>
    <property type="project" value="InterPro"/>
</dbReference>
<dbReference type="EMBL" id="FOLO01000003">
    <property type="protein sequence ID" value="SFC00981.1"/>
    <property type="molecule type" value="Genomic_DNA"/>
</dbReference>
<dbReference type="EC" id="2.7.13.3" evidence="2"/>
<evidence type="ECO:0000259" key="6">
    <source>
        <dbReference type="PROSITE" id="PS50109"/>
    </source>
</evidence>
<dbReference type="PANTHER" id="PTHR43065:SF50">
    <property type="entry name" value="HISTIDINE KINASE"/>
    <property type="match status" value="1"/>
</dbReference>
<dbReference type="PANTHER" id="PTHR43065">
    <property type="entry name" value="SENSOR HISTIDINE KINASE"/>
    <property type="match status" value="1"/>
</dbReference>
<keyword evidence="8" id="KW-1185">Reference proteome</keyword>
<evidence type="ECO:0000256" key="5">
    <source>
        <dbReference type="SAM" id="Phobius"/>
    </source>
</evidence>
<proteinExistence type="predicted"/>
<dbReference type="InterPro" id="IPR004358">
    <property type="entry name" value="Sig_transdc_His_kin-like_C"/>
</dbReference>
<evidence type="ECO:0000313" key="8">
    <source>
        <dbReference type="Proteomes" id="UP000198862"/>
    </source>
</evidence>
<dbReference type="CDD" id="cd00082">
    <property type="entry name" value="HisKA"/>
    <property type="match status" value="1"/>
</dbReference>
<dbReference type="InterPro" id="IPR003661">
    <property type="entry name" value="HisK_dim/P_dom"/>
</dbReference>
<reference evidence="7 8" key="1">
    <citation type="submission" date="2016-10" db="EMBL/GenBank/DDBJ databases">
        <authorList>
            <person name="de Groot N.N."/>
        </authorList>
    </citation>
    <scope>NUCLEOTIDE SEQUENCE [LARGE SCALE GENOMIC DNA]</scope>
    <source>
        <strain evidence="7 8">DSM 6059</strain>
    </source>
</reference>
<evidence type="ECO:0000256" key="2">
    <source>
        <dbReference type="ARBA" id="ARBA00012438"/>
    </source>
</evidence>
<dbReference type="Proteomes" id="UP000198862">
    <property type="component" value="Unassembled WGS sequence"/>
</dbReference>
<feature type="transmembrane region" description="Helical" evidence="5">
    <location>
        <begin position="6"/>
        <end position="27"/>
    </location>
</feature>
<dbReference type="Gene3D" id="1.10.287.130">
    <property type="match status" value="1"/>
</dbReference>
<sequence length="640" mass="71881">MKISHYNQIIAVFTLVIGSCIFGFIWSKYQNVELQSRVHFQSSISSKSFGHFSTMFQTWLTTQDLFFSGKQAYLAQGIHQQTDILLKELNNLSLKGSTQTQKLAQLMIFIKNNDEIISSLLTLSNQADNKWQIAIKHSDTITTKTILLIEELKQKFKTEELKFSIKHKNAINKLKAWVSGLIGIYLFAIVFGTRWISKNIVKPLENITSSANKQLDTEQDIEFLQHHGPLEVIELSQTIQNLTQHIKREITQAELLKKNADEANIRISSIMNSVPTSIILVNEMGVIKEINKAVNKLFSGIDTEILERKISDFLPILAMTNGDFDKNCATKTMQEGILAPSIAKPYIEYSGCLISILGENHYLIAISDINERKNNQLALTQLNQQLVQAEKMASIGQLAAGIAHEINNPVGYIQSNIEILSEYYDVILGYKTLVVENKNMNEAEQYYKDQDLEYIFNDIVAVIKSCQEGTGRVSKIIKDLGSYAHQDNEKMEPVNIDELIKKSLVLVANELKYKVELITNLQASSVVFGYPQKLLQVFINLLVNASHAIETSGKVWISSTVLDSEINISIKDDGQGISPDNIKKLFDPFFTTKSVGKGTGLGLYIVRSILEEHQGDVTVNSTLGKGTEFILHLPLSITKN</sequence>
<accession>A0A1I1FNW8</accession>
<keyword evidence="5" id="KW-0472">Membrane</keyword>